<sequence>SDSGSVTVSIAVTVTVTVSATDTVSDTVTVSDPVTVTVTVTVSATDTVSDTVTVSGPVTVTVTIPALGLVALCFGLPCTVSALLLLILQFYCPLLALCLGSQSLILLSLRDYPSSSSSTLTAHFSVSVSACTLSLPGSDTVDCCSAPDSLAWPFGLLLVCFNLSLLRRGPLLLFRITAVLGIYRCSLNSSMATTVHCHCPVTVTTDFSRSCFAVIRTSITALFTLGVAFRSVLVRILKVFAG</sequence>
<feature type="transmembrane region" description="Helical" evidence="1">
    <location>
        <begin position="83"/>
        <end position="107"/>
    </location>
</feature>
<feature type="non-terminal residue" evidence="2">
    <location>
        <position position="1"/>
    </location>
</feature>
<protein>
    <submittedName>
        <fullName evidence="2">Uncharacterized protein</fullName>
    </submittedName>
</protein>
<comment type="caution">
    <text evidence="2">The sequence shown here is derived from an EMBL/GenBank/DDBJ whole genome shotgun (WGS) entry which is preliminary data.</text>
</comment>
<organism evidence="2 3">
    <name type="scientific">Aduncisulcus paluster</name>
    <dbReference type="NCBI Taxonomy" id="2918883"/>
    <lineage>
        <taxon>Eukaryota</taxon>
        <taxon>Metamonada</taxon>
        <taxon>Carpediemonas-like organisms</taxon>
        <taxon>Aduncisulcus</taxon>
    </lineage>
</organism>
<feature type="transmembrane region" description="Helical" evidence="1">
    <location>
        <begin position="58"/>
        <end position="76"/>
    </location>
</feature>
<evidence type="ECO:0000256" key="1">
    <source>
        <dbReference type="SAM" id="Phobius"/>
    </source>
</evidence>
<evidence type="ECO:0000313" key="3">
    <source>
        <dbReference type="Proteomes" id="UP001057375"/>
    </source>
</evidence>
<dbReference type="Proteomes" id="UP001057375">
    <property type="component" value="Unassembled WGS sequence"/>
</dbReference>
<gene>
    <name evidence="2" type="ORF">ADUPG1_001527</name>
</gene>
<reference evidence="2" key="1">
    <citation type="submission" date="2022-03" db="EMBL/GenBank/DDBJ databases">
        <title>Draft genome sequence of Aduncisulcus paluster, a free-living microaerophilic Fornicata.</title>
        <authorList>
            <person name="Yuyama I."/>
            <person name="Kume K."/>
            <person name="Tamura T."/>
            <person name="Inagaki Y."/>
            <person name="Hashimoto T."/>
        </authorList>
    </citation>
    <scope>NUCLEOTIDE SEQUENCE</scope>
    <source>
        <strain evidence="2">NY0171</strain>
    </source>
</reference>
<proteinExistence type="predicted"/>
<evidence type="ECO:0000313" key="2">
    <source>
        <dbReference type="EMBL" id="GKT30489.1"/>
    </source>
</evidence>
<keyword evidence="3" id="KW-1185">Reference proteome</keyword>
<name>A0ABQ5KGD6_9EUKA</name>
<accession>A0ABQ5KGD6</accession>
<keyword evidence="1" id="KW-0472">Membrane</keyword>
<keyword evidence="1" id="KW-0812">Transmembrane</keyword>
<feature type="transmembrane region" description="Helical" evidence="1">
    <location>
        <begin position="150"/>
        <end position="166"/>
    </location>
</feature>
<dbReference type="EMBL" id="BQXS01001322">
    <property type="protein sequence ID" value="GKT30489.1"/>
    <property type="molecule type" value="Genomic_DNA"/>
</dbReference>
<keyword evidence="1" id="KW-1133">Transmembrane helix</keyword>